<dbReference type="Proteomes" id="UP000324222">
    <property type="component" value="Unassembled WGS sequence"/>
</dbReference>
<comment type="caution">
    <text evidence="1">The sequence shown here is derived from an EMBL/GenBank/DDBJ whole genome shotgun (WGS) entry which is preliminary data.</text>
</comment>
<reference evidence="1 2" key="1">
    <citation type="submission" date="2019-05" db="EMBL/GenBank/DDBJ databases">
        <title>Another draft genome of Portunus trituberculatus and its Hox gene families provides insights of decapod evolution.</title>
        <authorList>
            <person name="Jeong J.-H."/>
            <person name="Song I."/>
            <person name="Kim S."/>
            <person name="Choi T."/>
            <person name="Kim D."/>
            <person name="Ryu S."/>
            <person name="Kim W."/>
        </authorList>
    </citation>
    <scope>NUCLEOTIDE SEQUENCE [LARGE SCALE GENOMIC DNA]</scope>
    <source>
        <tissue evidence="1">Muscle</tissue>
    </source>
</reference>
<organism evidence="1 2">
    <name type="scientific">Portunus trituberculatus</name>
    <name type="common">Swimming crab</name>
    <name type="synonym">Neptunus trituberculatus</name>
    <dbReference type="NCBI Taxonomy" id="210409"/>
    <lineage>
        <taxon>Eukaryota</taxon>
        <taxon>Metazoa</taxon>
        <taxon>Ecdysozoa</taxon>
        <taxon>Arthropoda</taxon>
        <taxon>Crustacea</taxon>
        <taxon>Multicrustacea</taxon>
        <taxon>Malacostraca</taxon>
        <taxon>Eumalacostraca</taxon>
        <taxon>Eucarida</taxon>
        <taxon>Decapoda</taxon>
        <taxon>Pleocyemata</taxon>
        <taxon>Brachyura</taxon>
        <taxon>Eubrachyura</taxon>
        <taxon>Portunoidea</taxon>
        <taxon>Portunidae</taxon>
        <taxon>Portuninae</taxon>
        <taxon>Portunus</taxon>
    </lineage>
</organism>
<evidence type="ECO:0000313" key="1">
    <source>
        <dbReference type="EMBL" id="MPC65751.1"/>
    </source>
</evidence>
<dbReference type="EMBL" id="VSRR010023769">
    <property type="protein sequence ID" value="MPC65751.1"/>
    <property type="molecule type" value="Genomic_DNA"/>
</dbReference>
<evidence type="ECO:0000313" key="2">
    <source>
        <dbReference type="Proteomes" id="UP000324222"/>
    </source>
</evidence>
<dbReference type="AlphaFoldDB" id="A0A5B7GZM8"/>
<sequence>MLRAVTSSCALRQAIVDLTITTKAADTWLVVQCRKRHNEVFSSSPKTVGEGKFSKNNVKLVPNVLLTGAGYDGYVRTVTSIDTKPMTKREY</sequence>
<protein>
    <submittedName>
        <fullName evidence="1">Uncharacterized protein</fullName>
    </submittedName>
</protein>
<gene>
    <name evidence="1" type="ORF">E2C01_059887</name>
</gene>
<proteinExistence type="predicted"/>
<keyword evidence="2" id="KW-1185">Reference proteome</keyword>
<accession>A0A5B7GZM8</accession>
<name>A0A5B7GZM8_PORTR</name>